<keyword evidence="3" id="KW-1185">Reference proteome</keyword>
<dbReference type="Gene3D" id="2.40.128.130">
    <property type="entry name" value="Autotransporter beta-domain"/>
    <property type="match status" value="1"/>
</dbReference>
<evidence type="ECO:0000313" key="3">
    <source>
        <dbReference type="Proteomes" id="UP001203284"/>
    </source>
</evidence>
<dbReference type="Proteomes" id="UP001203284">
    <property type="component" value="Unassembled WGS sequence"/>
</dbReference>
<dbReference type="SMART" id="SM00869">
    <property type="entry name" value="Autotransporter"/>
    <property type="match status" value="1"/>
</dbReference>
<dbReference type="InterPro" id="IPR036709">
    <property type="entry name" value="Autotransporte_beta_dom_sf"/>
</dbReference>
<dbReference type="EMBL" id="JALKCH010000002">
    <property type="protein sequence ID" value="MCK0195944.1"/>
    <property type="molecule type" value="Genomic_DNA"/>
</dbReference>
<protein>
    <recommendedName>
        <fullName evidence="1">Autotransporter domain-containing protein</fullName>
    </recommendedName>
</protein>
<name>A0ABT0D7M2_9HYPH</name>
<dbReference type="SUPFAM" id="SSF103515">
    <property type="entry name" value="Autotransporter"/>
    <property type="match status" value="1"/>
</dbReference>
<dbReference type="Gene3D" id="2.160.20.20">
    <property type="match status" value="1"/>
</dbReference>
<accession>A0ABT0D7M2</accession>
<dbReference type="InterPro" id="IPR005546">
    <property type="entry name" value="Autotransporte_beta"/>
</dbReference>
<dbReference type="InterPro" id="IPR012332">
    <property type="entry name" value="Autotransporter_pectin_lyase_C"/>
</dbReference>
<dbReference type="SUPFAM" id="SSF51126">
    <property type="entry name" value="Pectin lyase-like"/>
    <property type="match status" value="1"/>
</dbReference>
<dbReference type="PROSITE" id="PS51208">
    <property type="entry name" value="AUTOTRANSPORTER"/>
    <property type="match status" value="1"/>
</dbReference>
<reference evidence="2 3" key="1">
    <citation type="submission" date="2022-04" db="EMBL/GenBank/DDBJ databases">
        <authorList>
            <person name="Grouzdev D.S."/>
            <person name="Pantiukh K.S."/>
            <person name="Krutkina M.S."/>
        </authorList>
    </citation>
    <scope>NUCLEOTIDE SEQUENCE [LARGE SCALE GENOMIC DNA]</scope>
    <source>
        <strain evidence="2 3">6x-1</strain>
    </source>
</reference>
<evidence type="ECO:0000259" key="1">
    <source>
        <dbReference type="PROSITE" id="PS51208"/>
    </source>
</evidence>
<dbReference type="RefSeq" id="WP_247026481.1">
    <property type="nucleotide sequence ID" value="NZ_JALKCH010000002.1"/>
</dbReference>
<comment type="caution">
    <text evidence="2">The sequence shown here is derived from an EMBL/GenBank/DDBJ whole genome shotgun (WGS) entry which is preliminary data.</text>
</comment>
<gene>
    <name evidence="2" type="ORF">MWN34_03365</name>
</gene>
<evidence type="ECO:0000313" key="2">
    <source>
        <dbReference type="EMBL" id="MCK0195944.1"/>
    </source>
</evidence>
<proteinExistence type="predicted"/>
<sequence length="1388" mass="138165">MTLFVAGGRRSGVVRADGGLSAGVSDGRKIRRTVRGRASVLGRFRWHLAGTTVLATSLGIGAALLPQGASAETLVLGGGDQDFLFGAQGSSWDRTFEVTTYSPTVIVVRDDFLVGDQFEVFKDGTSLGTTSVPPPFSTGTFTIGGDSGTTGVTSTISGTAIQSPYGEGRAYIQGYSLWIDKSQAYFTQADPAAQQTPMTFNGGILQPTGGVTVTFNQPVTIKATGGTLDTTNADTVFNGAVTAAGDFTKTGTGTFTIAGGGSFLGLTNEEGTTIVTSNLGATGVTNAAGAAFIVGSTVVGSSTTLTISGGTFENQGDLTVRDTGTISAAGVNNTAAGTVENYGTITAANVNNTGTGTIENYGSINGNGNNSGFRFRNELGGVISGNATNTGNTFVNAGEVTGNATNSGTSFTNSGTIDGDAVNTANTFANSGLVKGNANNIGGTFDNTGTINGTASNSGLLFTNEAAGIIKTNASNSAGTFQNNGVIGTGAAGTGNAVNTGTGLFVNTNQILANATNSGTSFSNSGTIGANATNTGGAFVNAGTIGGDATNTGGTFDNTNRIKGTASNSGTTFTNAAGAVIETNASNSAGTFQNDGVIGTGAAGTGNAVNSGTGLFVNTNQILADATNSGTSFSNSGTIGANATNTGGAFVNAGTIGGDATNTGGTFDNTNRIKGTASNSGTTFTNVAGAVIETNASNSAGTFQNDGVIGTGAAGTGNAVNSGTGLFVNTNQILADATNSGTSFTNSGTIGADAANMAGTFLNAGTVVGVATNSGTGLFTNDVGGKVGAAVNIDYGQFINHGTISGNVVNADNGTFSNTSFNTIVGDVLNTNAAIFANTGGIDGSVTNSGSASFSNAGSIGGDVANLDAATFANSGTIVGSVTNESAFVNSGSIGGALTNLFSFFATGGSIGGDVTNAAGATFTVASTTPASVGGSFSNAGTIEMRSDGTTFNTLNIGGNYTGTGASQANMDVNLSGANDGVRSDVINIAGSVGGSTTLNLYNTSGQYSLFANPITVVTDNGSGAASAFTSTNLPSGGLIEYKLQRQGDNWNVVSQLNPDGAGAAAASVASSMLAIATGFNEPTSAFVSAPPDPVKDQLSFGLWSRVKGGDYNISADTTTHISGASSSVTSPANYESSFFGFQVGADISRANINGSGWNAHVGLTGGDVWVNNTGVSYPGSSDVDAPFFGAYAAITGFGFYADVQVQRNYYDVKLNNAVAGLNNYKLNGDGYSIIASTGKVIPLSSTWFIEPSAGLTYVTASVDDVTITDASGTAGVVKQDDIESVLGSLRVRVGTVIAASDKLILQPSVQASVWHEFSGDANAFYQPEVSSVGADISTSRVGTFGQVGLALSGQLVGTGFLGFVRGDYRFGENINGYSLTGGLRYQW</sequence>
<feature type="domain" description="Autotransporter" evidence="1">
    <location>
        <begin position="1096"/>
        <end position="1388"/>
    </location>
</feature>
<dbReference type="InterPro" id="IPR011050">
    <property type="entry name" value="Pectin_lyase_fold/virulence"/>
</dbReference>
<organism evidence="2 3">
    <name type="scientific">Ancylobacter crimeensis</name>
    <dbReference type="NCBI Taxonomy" id="2579147"/>
    <lineage>
        <taxon>Bacteria</taxon>
        <taxon>Pseudomonadati</taxon>
        <taxon>Pseudomonadota</taxon>
        <taxon>Alphaproteobacteria</taxon>
        <taxon>Hyphomicrobiales</taxon>
        <taxon>Xanthobacteraceae</taxon>
        <taxon>Ancylobacter</taxon>
    </lineage>
</organism>